<organism evidence="2 3">
    <name type="scientific">Dryococelus australis</name>
    <dbReference type="NCBI Taxonomy" id="614101"/>
    <lineage>
        <taxon>Eukaryota</taxon>
        <taxon>Metazoa</taxon>
        <taxon>Ecdysozoa</taxon>
        <taxon>Arthropoda</taxon>
        <taxon>Hexapoda</taxon>
        <taxon>Insecta</taxon>
        <taxon>Pterygota</taxon>
        <taxon>Neoptera</taxon>
        <taxon>Polyneoptera</taxon>
        <taxon>Phasmatodea</taxon>
        <taxon>Verophasmatodea</taxon>
        <taxon>Anareolatae</taxon>
        <taxon>Phasmatidae</taxon>
        <taxon>Eurycanthinae</taxon>
        <taxon>Dryococelus</taxon>
    </lineage>
</organism>
<feature type="compositionally biased region" description="Basic and acidic residues" evidence="1">
    <location>
        <begin position="79"/>
        <end position="94"/>
    </location>
</feature>
<sequence>MRESKRNEKKRKIRNKRDRREGEKGKREKDILDPPAPALVLDHALYIDRLFAESHRVVWKMARRRLTTDEALNNLDHLHRVSEQESEGSEHDTAVETVESDDYIPNSAKSKSEAHKQLEDNTWCISLMEIYDLTVPSDWKSTAYGQQNGVHNYFETLCQETDLEKS</sequence>
<gene>
    <name evidence="2" type="ORF">PR048_012980</name>
</gene>
<evidence type="ECO:0000313" key="3">
    <source>
        <dbReference type="Proteomes" id="UP001159363"/>
    </source>
</evidence>
<dbReference type="Proteomes" id="UP001159363">
    <property type="component" value="Chromosome X"/>
</dbReference>
<comment type="caution">
    <text evidence="2">The sequence shown here is derived from an EMBL/GenBank/DDBJ whole genome shotgun (WGS) entry which is preliminary data.</text>
</comment>
<feature type="compositionally biased region" description="Basic residues" evidence="1">
    <location>
        <begin position="7"/>
        <end position="17"/>
    </location>
</feature>
<dbReference type="EMBL" id="JARBHB010000004">
    <property type="protein sequence ID" value="KAJ8886768.1"/>
    <property type="molecule type" value="Genomic_DNA"/>
</dbReference>
<proteinExistence type="predicted"/>
<name>A0ABQ9HQW3_9NEOP</name>
<accession>A0ABQ9HQW3</accession>
<reference evidence="2 3" key="1">
    <citation type="submission" date="2023-02" db="EMBL/GenBank/DDBJ databases">
        <title>LHISI_Scaffold_Assembly.</title>
        <authorList>
            <person name="Stuart O.P."/>
            <person name="Cleave R."/>
            <person name="Magrath M.J.L."/>
            <person name="Mikheyev A.S."/>
        </authorList>
    </citation>
    <scope>NUCLEOTIDE SEQUENCE [LARGE SCALE GENOMIC DNA]</scope>
    <source>
        <strain evidence="2">Daus_M_001</strain>
        <tissue evidence="2">Leg muscle</tissue>
    </source>
</reference>
<evidence type="ECO:0000313" key="2">
    <source>
        <dbReference type="EMBL" id="KAJ8886768.1"/>
    </source>
</evidence>
<feature type="region of interest" description="Disordered" evidence="1">
    <location>
        <begin position="79"/>
        <end position="98"/>
    </location>
</feature>
<feature type="region of interest" description="Disordered" evidence="1">
    <location>
        <begin position="1"/>
        <end position="32"/>
    </location>
</feature>
<evidence type="ECO:0000256" key="1">
    <source>
        <dbReference type="SAM" id="MobiDB-lite"/>
    </source>
</evidence>
<protein>
    <submittedName>
        <fullName evidence="2">Uncharacterized protein</fullName>
    </submittedName>
</protein>
<feature type="compositionally biased region" description="Basic and acidic residues" evidence="1">
    <location>
        <begin position="18"/>
        <end position="32"/>
    </location>
</feature>
<keyword evidence="3" id="KW-1185">Reference proteome</keyword>